<dbReference type="PANTHER" id="PTHR43638:SF3">
    <property type="entry name" value="ALDEHYDE REDUCTASE"/>
    <property type="match status" value="1"/>
</dbReference>
<gene>
    <name evidence="2" type="primary">ydbC_3</name>
    <name evidence="2" type="ORF">SsS58_07960</name>
</gene>
<organism evidence="2 3">
    <name type="scientific">Streptomyces scabiei</name>
    <dbReference type="NCBI Taxonomy" id="1930"/>
    <lineage>
        <taxon>Bacteria</taxon>
        <taxon>Bacillati</taxon>
        <taxon>Actinomycetota</taxon>
        <taxon>Actinomycetes</taxon>
        <taxon>Kitasatosporales</taxon>
        <taxon>Streptomycetaceae</taxon>
        <taxon>Streptomyces</taxon>
    </lineage>
</organism>
<evidence type="ECO:0000313" key="2">
    <source>
        <dbReference type="EMBL" id="GAQ67505.1"/>
    </source>
</evidence>
<accession>A0A117EGQ9</accession>
<dbReference type="InterPro" id="IPR023210">
    <property type="entry name" value="NADP_OxRdtase_dom"/>
</dbReference>
<dbReference type="Pfam" id="PF00248">
    <property type="entry name" value="Aldo_ket_red"/>
    <property type="match status" value="1"/>
</dbReference>
<dbReference type="PANTHER" id="PTHR43638">
    <property type="entry name" value="OXIDOREDUCTASE, ALDO/KETO REDUCTASE FAMILY PROTEIN"/>
    <property type="match status" value="1"/>
</dbReference>
<feature type="domain" description="NADP-dependent oxidoreductase" evidence="1">
    <location>
        <begin position="53"/>
        <end position="113"/>
    </location>
</feature>
<comment type="caution">
    <text evidence="2">The sequence shown here is derived from an EMBL/GenBank/DDBJ whole genome shotgun (WGS) entry which is preliminary data.</text>
</comment>
<dbReference type="SUPFAM" id="SSF51430">
    <property type="entry name" value="NAD(P)-linked oxidoreductase"/>
    <property type="match status" value="1"/>
</dbReference>
<dbReference type="Gene3D" id="3.20.20.100">
    <property type="entry name" value="NADP-dependent oxidoreductase domain"/>
    <property type="match status" value="1"/>
</dbReference>
<dbReference type="InterPro" id="IPR036812">
    <property type="entry name" value="NAD(P)_OxRdtase_dom_sf"/>
</dbReference>
<evidence type="ECO:0000313" key="3">
    <source>
        <dbReference type="Proteomes" id="UP000067448"/>
    </source>
</evidence>
<name>A0A117EGQ9_STRSC</name>
<protein>
    <submittedName>
        <fullName evidence="2">Putative oxidoreductase YdbC</fullName>
    </submittedName>
</protein>
<evidence type="ECO:0000259" key="1">
    <source>
        <dbReference type="Pfam" id="PF00248"/>
    </source>
</evidence>
<dbReference type="EMBL" id="BCMM01000059">
    <property type="protein sequence ID" value="GAQ67505.1"/>
    <property type="molecule type" value="Genomic_DNA"/>
</dbReference>
<reference evidence="3" key="3">
    <citation type="submission" date="2016-02" db="EMBL/GenBank/DDBJ databases">
        <title>Draft genome of pathogenic Streptomyces sp. in Japan.</title>
        <authorList>
            <person name="Tomihama T."/>
            <person name="Ikenaga M."/>
            <person name="Sakai M."/>
            <person name="Okubo T."/>
            <person name="Ikeda S."/>
        </authorList>
    </citation>
    <scope>NUCLEOTIDE SEQUENCE [LARGE SCALE GENOMIC DNA]</scope>
    <source>
        <strain evidence="3">S58</strain>
    </source>
</reference>
<dbReference type="AlphaFoldDB" id="A0A117EGQ9"/>
<dbReference type="Proteomes" id="UP000067448">
    <property type="component" value="Unassembled WGS sequence"/>
</dbReference>
<sequence length="114" mass="12023">MDRSRHAQSAALAWLRRAVELGVNHIDTAHLAEARAIAFVPFYPMGGGRELDDARLAKVAARHGVTVSQIGLAWLLAVSPVTLAIPGTGSLSHLEDNMAAAGITLSEEDLADLS</sequence>
<reference evidence="2 3" key="2">
    <citation type="journal article" date="2016" name="Genome Announc.">
        <title>Draft Genome Sequences of Streptomyces scabiei S58, Streptomyces turgidiscabies T45, and Streptomyces acidiscabies a10, the Pathogens of Potato Common Scab, Isolated in Japan.</title>
        <authorList>
            <person name="Tomihama T."/>
            <person name="Nishi Y."/>
            <person name="Sakai M."/>
            <person name="Ikenaga M."/>
            <person name="Okubo T."/>
            <person name="Ikeda S."/>
        </authorList>
    </citation>
    <scope>NUCLEOTIDE SEQUENCE [LARGE SCALE GENOMIC DNA]</scope>
    <source>
        <strain evidence="2 3">S58</strain>
    </source>
</reference>
<reference evidence="3" key="1">
    <citation type="submission" date="2015-11" db="EMBL/GenBank/DDBJ databases">
        <authorList>
            <consortium name="Cross-ministerial Strategic Innovation Promotion Program (SIP) consortium"/>
            <person name="Tomihama T."/>
            <person name="Ikenaga M."/>
            <person name="Sakai M."/>
            <person name="Okubo T."/>
            <person name="Ikeda S."/>
        </authorList>
    </citation>
    <scope>NUCLEOTIDE SEQUENCE [LARGE SCALE GENOMIC DNA]</scope>
    <source>
        <strain evidence="3">S58</strain>
    </source>
</reference>
<proteinExistence type="predicted"/>